<evidence type="ECO:0000259" key="6">
    <source>
        <dbReference type="Pfam" id="PF00108"/>
    </source>
</evidence>
<reference evidence="8 9" key="1">
    <citation type="submission" date="2017-10" db="EMBL/GenBank/DDBJ databases">
        <title>Novel microbial diversity and functional potential in the marine mammal oral microbiome.</title>
        <authorList>
            <person name="Dudek N.K."/>
            <person name="Sun C.L."/>
            <person name="Burstein D."/>
            <person name="Kantor R.S."/>
            <person name="Aliaga Goltsman D.S."/>
            <person name="Bik E.M."/>
            <person name="Thomas B.C."/>
            <person name="Banfield J.F."/>
            <person name="Relman D.A."/>
        </authorList>
    </citation>
    <scope>NUCLEOTIDE SEQUENCE [LARGE SCALE GENOMIC DNA]</scope>
    <source>
        <strain evidence="8">DOLJORAL78_50_517</strain>
    </source>
</reference>
<feature type="active site" description="Acyl-thioester intermediate" evidence="4">
    <location>
        <position position="90"/>
    </location>
</feature>
<evidence type="ECO:0000313" key="9">
    <source>
        <dbReference type="Proteomes" id="UP000229278"/>
    </source>
</evidence>
<evidence type="ECO:0000256" key="4">
    <source>
        <dbReference type="PIRSR" id="PIRSR000429-1"/>
    </source>
</evidence>
<dbReference type="Gene3D" id="3.40.47.10">
    <property type="match status" value="2"/>
</dbReference>
<evidence type="ECO:0000256" key="5">
    <source>
        <dbReference type="RuleBase" id="RU003557"/>
    </source>
</evidence>
<keyword evidence="3 5" id="KW-0012">Acyltransferase</keyword>
<evidence type="ECO:0000313" key="8">
    <source>
        <dbReference type="EMBL" id="PIE82843.1"/>
    </source>
</evidence>
<dbReference type="EC" id="2.3.1.9" evidence="8"/>
<proteinExistence type="inferred from homology"/>
<organism evidence="8 9">
    <name type="scientific">Candidatus Contendibacter odensensis</name>
    <dbReference type="NCBI Taxonomy" id="1400860"/>
    <lineage>
        <taxon>Bacteria</taxon>
        <taxon>Pseudomonadati</taxon>
        <taxon>Pseudomonadota</taxon>
        <taxon>Gammaproteobacteria</taxon>
        <taxon>Candidatus Competibacteraceae</taxon>
        <taxon>Candidatus Contendibacter</taxon>
    </lineage>
</organism>
<dbReference type="InterPro" id="IPR002155">
    <property type="entry name" value="Thiolase"/>
</dbReference>
<feature type="active site" description="Proton acceptor" evidence="4">
    <location>
        <position position="356"/>
    </location>
</feature>
<protein>
    <submittedName>
        <fullName evidence="8">Acetyl-CoA C-acyltransferase</fullName>
        <ecNumber evidence="8">2.3.1.9</ecNumber>
    </submittedName>
</protein>
<comment type="similarity">
    <text evidence="1 5">Belongs to the thiolase-like superfamily. Thiolase family.</text>
</comment>
<dbReference type="InterPro" id="IPR020616">
    <property type="entry name" value="Thiolase_N"/>
</dbReference>
<dbReference type="PANTHER" id="PTHR18919">
    <property type="entry name" value="ACETYL-COA C-ACYLTRANSFERASE"/>
    <property type="match status" value="1"/>
</dbReference>
<dbReference type="Proteomes" id="UP000229278">
    <property type="component" value="Unassembled WGS sequence"/>
</dbReference>
<evidence type="ECO:0000256" key="2">
    <source>
        <dbReference type="ARBA" id="ARBA00022679"/>
    </source>
</evidence>
<accession>A0A2G6PE57</accession>
<feature type="domain" description="Thiolase C-terminal" evidence="7">
    <location>
        <begin position="272"/>
        <end position="396"/>
    </location>
</feature>
<evidence type="ECO:0000259" key="7">
    <source>
        <dbReference type="Pfam" id="PF02803"/>
    </source>
</evidence>
<dbReference type="NCBIfam" id="TIGR01930">
    <property type="entry name" value="AcCoA-C-Actrans"/>
    <property type="match status" value="1"/>
</dbReference>
<dbReference type="AlphaFoldDB" id="A0A2G6PE57"/>
<evidence type="ECO:0000256" key="1">
    <source>
        <dbReference type="ARBA" id="ARBA00010982"/>
    </source>
</evidence>
<dbReference type="InterPro" id="IPR016039">
    <property type="entry name" value="Thiolase-like"/>
</dbReference>
<gene>
    <name evidence="8" type="ORF">CSA09_04650</name>
</gene>
<name>A0A2G6PE57_9GAMM</name>
<dbReference type="Pfam" id="PF00108">
    <property type="entry name" value="Thiolase_N"/>
    <property type="match status" value="1"/>
</dbReference>
<dbReference type="CDD" id="cd00751">
    <property type="entry name" value="thiolase"/>
    <property type="match status" value="1"/>
</dbReference>
<feature type="active site" description="Proton acceptor" evidence="4">
    <location>
        <position position="386"/>
    </location>
</feature>
<dbReference type="PIRSF" id="PIRSF000429">
    <property type="entry name" value="Ac-CoA_Ac_transf"/>
    <property type="match status" value="1"/>
</dbReference>
<dbReference type="EMBL" id="PDTV01000011">
    <property type="protein sequence ID" value="PIE82843.1"/>
    <property type="molecule type" value="Genomic_DNA"/>
</dbReference>
<comment type="caution">
    <text evidence="8">The sequence shown here is derived from an EMBL/GenBank/DDBJ whole genome shotgun (WGS) entry which is preliminary data.</text>
</comment>
<dbReference type="Pfam" id="PF02803">
    <property type="entry name" value="Thiolase_C"/>
    <property type="match status" value="1"/>
</dbReference>
<dbReference type="PANTHER" id="PTHR18919:SF107">
    <property type="entry name" value="ACETYL-COA ACETYLTRANSFERASE, CYTOSOLIC"/>
    <property type="match status" value="1"/>
</dbReference>
<dbReference type="InterPro" id="IPR020617">
    <property type="entry name" value="Thiolase_C"/>
</dbReference>
<feature type="domain" description="Thiolase N-terminal" evidence="6">
    <location>
        <begin position="6"/>
        <end position="262"/>
    </location>
</feature>
<sequence>MALKEVVIVSAARTAIGSFMGSLKSVQARDLAITAAQGAIDRSGVSADIIDEICMGQLYTGMQGSLPARQVSMRIGLPHRSSAVSINQNCTSGMRALEIACHNIMLGNTEIGLAVGVESMTNAPYMIPKARMGYRMGQGSIEDSMIYDGLFDELVPGHMAMTAENVAEKYGITRQECDELALISHTRATRAVNEGIFKPEIVPVEIKSKKGSKFFEDDENPLTDANLEAMGKLRPAFKKDGVVTAANASSINDGASAVVVMSLDKAKEMGIKPLAKLVNICQAGVDPAIMGLGPAVAIPKCLKGANLKFEDIEYWEVNEAFAAQWLGVGRMLKEDHNITLTPDNCNANGSGIALGHPVGSTGLRIIVSLLYELEREGKTLGGASLCVGTGPAMASLWTRDI</sequence>
<dbReference type="GO" id="GO:0003985">
    <property type="term" value="F:acetyl-CoA C-acetyltransferase activity"/>
    <property type="evidence" value="ECO:0007669"/>
    <property type="project" value="UniProtKB-EC"/>
</dbReference>
<keyword evidence="2 5" id="KW-0808">Transferase</keyword>
<dbReference type="SUPFAM" id="SSF53901">
    <property type="entry name" value="Thiolase-like"/>
    <property type="match status" value="2"/>
</dbReference>
<evidence type="ECO:0000256" key="3">
    <source>
        <dbReference type="ARBA" id="ARBA00023315"/>
    </source>
</evidence>